<keyword evidence="2" id="KW-1185">Reference proteome</keyword>
<evidence type="ECO:0008006" key="3">
    <source>
        <dbReference type="Google" id="ProtNLM"/>
    </source>
</evidence>
<evidence type="ECO:0000313" key="1">
    <source>
        <dbReference type="EMBL" id="GKU95194.1"/>
    </source>
</evidence>
<name>A0AAV5IA34_9ROSI</name>
<reference evidence="1 2" key="1">
    <citation type="journal article" date="2021" name="Commun. Biol.">
        <title>The genome of Shorea leprosula (Dipterocarpaceae) highlights the ecological relevance of drought in aseasonal tropical rainforests.</title>
        <authorList>
            <person name="Ng K.K.S."/>
            <person name="Kobayashi M.J."/>
            <person name="Fawcett J.A."/>
            <person name="Hatakeyama M."/>
            <person name="Paape T."/>
            <person name="Ng C.H."/>
            <person name="Ang C.C."/>
            <person name="Tnah L.H."/>
            <person name="Lee C.T."/>
            <person name="Nishiyama T."/>
            <person name="Sese J."/>
            <person name="O'Brien M.J."/>
            <person name="Copetti D."/>
            <person name="Mohd Noor M.I."/>
            <person name="Ong R.C."/>
            <person name="Putra M."/>
            <person name="Sireger I.Z."/>
            <person name="Indrioko S."/>
            <person name="Kosugi Y."/>
            <person name="Izuno A."/>
            <person name="Isagi Y."/>
            <person name="Lee S.L."/>
            <person name="Shimizu K.K."/>
        </authorList>
    </citation>
    <scope>NUCLEOTIDE SEQUENCE [LARGE SCALE GENOMIC DNA]</scope>
    <source>
        <strain evidence="1">214</strain>
    </source>
</reference>
<comment type="caution">
    <text evidence="1">The sequence shown here is derived from an EMBL/GenBank/DDBJ whole genome shotgun (WGS) entry which is preliminary data.</text>
</comment>
<accession>A0AAV5IA34</accession>
<organism evidence="1 2">
    <name type="scientific">Rubroshorea leprosula</name>
    <dbReference type="NCBI Taxonomy" id="152421"/>
    <lineage>
        <taxon>Eukaryota</taxon>
        <taxon>Viridiplantae</taxon>
        <taxon>Streptophyta</taxon>
        <taxon>Embryophyta</taxon>
        <taxon>Tracheophyta</taxon>
        <taxon>Spermatophyta</taxon>
        <taxon>Magnoliopsida</taxon>
        <taxon>eudicotyledons</taxon>
        <taxon>Gunneridae</taxon>
        <taxon>Pentapetalae</taxon>
        <taxon>rosids</taxon>
        <taxon>malvids</taxon>
        <taxon>Malvales</taxon>
        <taxon>Dipterocarpaceae</taxon>
        <taxon>Rubroshorea</taxon>
    </lineage>
</organism>
<gene>
    <name evidence="1" type="ORF">SLEP1_g8585</name>
</gene>
<dbReference type="Proteomes" id="UP001054252">
    <property type="component" value="Unassembled WGS sequence"/>
</dbReference>
<sequence>MNVSIECFFAQDNLLSFLKLSGSLNLLHRIHDL</sequence>
<protein>
    <recommendedName>
        <fullName evidence="3">Maturase K</fullName>
    </recommendedName>
</protein>
<dbReference type="EMBL" id="BPVZ01000009">
    <property type="protein sequence ID" value="GKU95194.1"/>
    <property type="molecule type" value="Genomic_DNA"/>
</dbReference>
<evidence type="ECO:0000313" key="2">
    <source>
        <dbReference type="Proteomes" id="UP001054252"/>
    </source>
</evidence>
<proteinExistence type="predicted"/>
<dbReference type="AlphaFoldDB" id="A0AAV5IA34"/>